<keyword evidence="2" id="KW-1185">Reference proteome</keyword>
<proteinExistence type="predicted"/>
<dbReference type="AlphaFoldDB" id="A0AAV0EQD9"/>
<reference evidence="1" key="1">
    <citation type="submission" date="2022-07" db="EMBL/GenBank/DDBJ databases">
        <authorList>
            <person name="Macas J."/>
            <person name="Novak P."/>
            <person name="Neumann P."/>
        </authorList>
    </citation>
    <scope>NUCLEOTIDE SEQUENCE</scope>
</reference>
<evidence type="ECO:0000313" key="1">
    <source>
        <dbReference type="EMBL" id="CAH9125375.1"/>
    </source>
</evidence>
<name>A0AAV0EQD9_9ASTE</name>
<evidence type="ECO:0000313" key="2">
    <source>
        <dbReference type="Proteomes" id="UP001152523"/>
    </source>
</evidence>
<protein>
    <submittedName>
        <fullName evidence="1">Uncharacterized protein</fullName>
    </submittedName>
</protein>
<comment type="caution">
    <text evidence="1">The sequence shown here is derived from an EMBL/GenBank/DDBJ whole genome shotgun (WGS) entry which is preliminary data.</text>
</comment>
<dbReference type="EMBL" id="CAMAPF010000936">
    <property type="protein sequence ID" value="CAH9125375.1"/>
    <property type="molecule type" value="Genomic_DNA"/>
</dbReference>
<sequence>MAGDSWWSARSVDRGSGGQLVATMFWSGTQWGDGCSGLGTSQIPAILDFFLPFF</sequence>
<accession>A0AAV0EQD9</accession>
<dbReference type="Proteomes" id="UP001152523">
    <property type="component" value="Unassembled WGS sequence"/>
</dbReference>
<gene>
    <name evidence="1" type="ORF">CEPIT_LOCUS26713</name>
</gene>
<organism evidence="1 2">
    <name type="scientific">Cuscuta epithymum</name>
    <dbReference type="NCBI Taxonomy" id="186058"/>
    <lineage>
        <taxon>Eukaryota</taxon>
        <taxon>Viridiplantae</taxon>
        <taxon>Streptophyta</taxon>
        <taxon>Embryophyta</taxon>
        <taxon>Tracheophyta</taxon>
        <taxon>Spermatophyta</taxon>
        <taxon>Magnoliopsida</taxon>
        <taxon>eudicotyledons</taxon>
        <taxon>Gunneridae</taxon>
        <taxon>Pentapetalae</taxon>
        <taxon>asterids</taxon>
        <taxon>lamiids</taxon>
        <taxon>Solanales</taxon>
        <taxon>Convolvulaceae</taxon>
        <taxon>Cuscuteae</taxon>
        <taxon>Cuscuta</taxon>
        <taxon>Cuscuta subgen. Cuscuta</taxon>
    </lineage>
</organism>